<evidence type="ECO:0000256" key="13">
    <source>
        <dbReference type="RuleBase" id="RU003785"/>
    </source>
</evidence>
<organism evidence="14 15">
    <name type="scientific">Pseudobdellovibrio exovorus JSS</name>
    <dbReference type="NCBI Taxonomy" id="1184267"/>
    <lineage>
        <taxon>Bacteria</taxon>
        <taxon>Pseudomonadati</taxon>
        <taxon>Bdellovibrionota</taxon>
        <taxon>Bdellovibrionia</taxon>
        <taxon>Bdellovibrionales</taxon>
        <taxon>Pseudobdellovibrionaceae</taxon>
        <taxon>Pseudobdellovibrio</taxon>
    </lineage>
</organism>
<evidence type="ECO:0000256" key="9">
    <source>
        <dbReference type="ARBA" id="ARBA00049563"/>
    </source>
</evidence>
<evidence type="ECO:0000313" key="15">
    <source>
        <dbReference type="Proteomes" id="UP000012040"/>
    </source>
</evidence>
<dbReference type="InterPro" id="IPR027417">
    <property type="entry name" value="P-loop_NTPase"/>
</dbReference>
<evidence type="ECO:0000256" key="1">
    <source>
        <dbReference type="ARBA" id="ARBA00001946"/>
    </source>
</evidence>
<comment type="caution">
    <text evidence="10">Lacks conserved residue(s) required for the propagation of feature annotation.</text>
</comment>
<evidence type="ECO:0000313" key="14">
    <source>
        <dbReference type="EMBL" id="AGH95756.1"/>
    </source>
</evidence>
<dbReference type="RefSeq" id="WP_015470246.1">
    <property type="nucleotide sequence ID" value="NC_020813.1"/>
</dbReference>
<dbReference type="GO" id="GO:0006400">
    <property type="term" value="P:tRNA modification"/>
    <property type="evidence" value="ECO:0007669"/>
    <property type="project" value="TreeGrafter"/>
</dbReference>
<keyword evidence="4 10" id="KW-0808">Transferase</keyword>
<evidence type="ECO:0000256" key="7">
    <source>
        <dbReference type="ARBA" id="ARBA00022840"/>
    </source>
</evidence>
<comment type="function">
    <text evidence="2 10 12">Catalyzes the transfer of a dimethylallyl group onto the adenine at position 37 in tRNAs that read codons beginning with uridine, leading to the formation of N6-(dimethylallyl)adenosine (i(6)A).</text>
</comment>
<name>M4VCJ3_9BACT</name>
<comment type="subunit">
    <text evidence="10">Monomer.</text>
</comment>
<gene>
    <name evidence="10" type="primary">miaA</name>
    <name evidence="14" type="ORF">A11Q_1540</name>
</gene>
<dbReference type="OrthoDB" id="5289568at2"/>
<comment type="similarity">
    <text evidence="3 10 13">Belongs to the IPP transferase family.</text>
</comment>
<keyword evidence="8 10" id="KW-0460">Magnesium</keyword>
<comment type="catalytic activity">
    <reaction evidence="9 10 11">
        <text>adenosine(37) in tRNA + dimethylallyl diphosphate = N(6)-dimethylallyladenosine(37) in tRNA + diphosphate</text>
        <dbReference type="Rhea" id="RHEA:26482"/>
        <dbReference type="Rhea" id="RHEA-COMP:10162"/>
        <dbReference type="Rhea" id="RHEA-COMP:10375"/>
        <dbReference type="ChEBI" id="CHEBI:33019"/>
        <dbReference type="ChEBI" id="CHEBI:57623"/>
        <dbReference type="ChEBI" id="CHEBI:74411"/>
        <dbReference type="ChEBI" id="CHEBI:74415"/>
        <dbReference type="EC" id="2.5.1.75"/>
    </reaction>
</comment>
<dbReference type="AlphaFoldDB" id="M4VCJ3"/>
<evidence type="ECO:0000256" key="2">
    <source>
        <dbReference type="ARBA" id="ARBA00003213"/>
    </source>
</evidence>
<evidence type="ECO:0000256" key="5">
    <source>
        <dbReference type="ARBA" id="ARBA00022694"/>
    </source>
</evidence>
<keyword evidence="7 10" id="KW-0067">ATP-binding</keyword>
<dbReference type="HAMAP" id="MF_00185">
    <property type="entry name" value="IPP_trans"/>
    <property type="match status" value="1"/>
</dbReference>
<proteinExistence type="inferred from homology"/>
<comment type="cofactor">
    <cofactor evidence="1 10">
        <name>Mg(2+)</name>
        <dbReference type="ChEBI" id="CHEBI:18420"/>
    </cofactor>
</comment>
<evidence type="ECO:0000256" key="12">
    <source>
        <dbReference type="RuleBase" id="RU003784"/>
    </source>
</evidence>
<dbReference type="eggNOG" id="COG0324">
    <property type="taxonomic scope" value="Bacteria"/>
</dbReference>
<dbReference type="NCBIfam" id="TIGR00174">
    <property type="entry name" value="miaA"/>
    <property type="match status" value="1"/>
</dbReference>
<dbReference type="PATRIC" id="fig|1184267.3.peg.1557"/>
<evidence type="ECO:0000256" key="11">
    <source>
        <dbReference type="RuleBase" id="RU003783"/>
    </source>
</evidence>
<dbReference type="STRING" id="1184267.A11Q_1540"/>
<dbReference type="Gene3D" id="3.40.50.300">
    <property type="entry name" value="P-loop containing nucleotide triphosphate hydrolases"/>
    <property type="match status" value="1"/>
</dbReference>
<dbReference type="Pfam" id="PF01715">
    <property type="entry name" value="IPPT"/>
    <property type="match status" value="1"/>
</dbReference>
<evidence type="ECO:0000256" key="6">
    <source>
        <dbReference type="ARBA" id="ARBA00022741"/>
    </source>
</evidence>
<reference evidence="14 15" key="1">
    <citation type="journal article" date="2013" name="ISME J.">
        <title>By their genes ye shall know them: genomic signatures of predatory bacteria.</title>
        <authorList>
            <person name="Pasternak Z."/>
            <person name="Pietrokovski S."/>
            <person name="Rotem O."/>
            <person name="Gophna U."/>
            <person name="Lurie-Weinberger M.N."/>
            <person name="Jurkevitch E."/>
        </authorList>
    </citation>
    <scope>NUCLEOTIDE SEQUENCE [LARGE SCALE GENOMIC DNA]</scope>
    <source>
        <strain evidence="14 15">JSS</strain>
    </source>
</reference>
<keyword evidence="6 10" id="KW-0547">Nucleotide-binding</keyword>
<protein>
    <recommendedName>
        <fullName evidence="10">tRNA dimethylallyltransferase</fullName>
        <ecNumber evidence="10">2.5.1.75</ecNumber>
    </recommendedName>
    <alternativeName>
        <fullName evidence="10">Dimethylallyl diphosphate:tRNA dimethylallyltransferase</fullName>
        <shortName evidence="10">DMAPP:tRNA dimethylallyltransferase</shortName>
        <shortName evidence="10">DMATase</shortName>
    </alternativeName>
    <alternativeName>
        <fullName evidence="10">Isopentenyl-diphosphate:tRNA isopentenyltransferase</fullName>
        <shortName evidence="10">IPP transferase</shortName>
        <shortName evidence="10">IPPT</shortName>
        <shortName evidence="10">IPTase</shortName>
    </alternativeName>
</protein>
<dbReference type="GO" id="GO:0052381">
    <property type="term" value="F:tRNA dimethylallyltransferase activity"/>
    <property type="evidence" value="ECO:0007669"/>
    <property type="project" value="UniProtKB-UniRule"/>
</dbReference>
<dbReference type="SUPFAM" id="SSF52540">
    <property type="entry name" value="P-loop containing nucleoside triphosphate hydrolases"/>
    <property type="match status" value="1"/>
</dbReference>
<feature type="site" description="Interaction with substrate tRNA" evidence="10">
    <location>
        <position position="130"/>
    </location>
</feature>
<evidence type="ECO:0000256" key="4">
    <source>
        <dbReference type="ARBA" id="ARBA00022679"/>
    </source>
</evidence>
<keyword evidence="15" id="KW-1185">Reference proteome</keyword>
<evidence type="ECO:0000256" key="10">
    <source>
        <dbReference type="HAMAP-Rule" id="MF_00185"/>
    </source>
</evidence>
<feature type="binding site" evidence="10">
    <location>
        <begin position="18"/>
        <end position="25"/>
    </location>
    <ligand>
        <name>ATP</name>
        <dbReference type="ChEBI" id="CHEBI:30616"/>
    </ligand>
</feature>
<feature type="region of interest" description="Interaction with substrate tRNA" evidence="10">
    <location>
        <begin position="43"/>
        <end position="46"/>
    </location>
</feature>
<dbReference type="PANTHER" id="PTHR11088:SF60">
    <property type="entry name" value="TRNA DIMETHYLALLYLTRANSFERASE"/>
    <property type="match status" value="1"/>
</dbReference>
<evidence type="ECO:0000256" key="3">
    <source>
        <dbReference type="ARBA" id="ARBA00005842"/>
    </source>
</evidence>
<dbReference type="GO" id="GO:0005524">
    <property type="term" value="F:ATP binding"/>
    <property type="evidence" value="ECO:0007669"/>
    <property type="project" value="UniProtKB-UniRule"/>
</dbReference>
<dbReference type="InterPro" id="IPR039657">
    <property type="entry name" value="Dimethylallyltransferase"/>
</dbReference>
<dbReference type="InterPro" id="IPR018022">
    <property type="entry name" value="IPT"/>
</dbReference>
<dbReference type="EC" id="2.5.1.75" evidence="10"/>
<feature type="binding site" evidence="10">
    <location>
        <begin position="20"/>
        <end position="25"/>
    </location>
    <ligand>
        <name>substrate</name>
    </ligand>
</feature>
<keyword evidence="5 10" id="KW-0819">tRNA processing</keyword>
<accession>M4VCJ3</accession>
<dbReference type="EMBL" id="CP003537">
    <property type="protein sequence ID" value="AGH95756.1"/>
    <property type="molecule type" value="Genomic_DNA"/>
</dbReference>
<dbReference type="PANTHER" id="PTHR11088">
    <property type="entry name" value="TRNA DIMETHYLALLYLTRANSFERASE"/>
    <property type="match status" value="1"/>
</dbReference>
<feature type="site" description="Interaction with substrate tRNA" evidence="10">
    <location>
        <position position="108"/>
    </location>
</feature>
<evidence type="ECO:0000256" key="8">
    <source>
        <dbReference type="ARBA" id="ARBA00022842"/>
    </source>
</evidence>
<dbReference type="KEGG" id="bex:A11Q_1540"/>
<dbReference type="Proteomes" id="UP000012040">
    <property type="component" value="Chromosome"/>
</dbReference>
<sequence length="312" mass="35636">MDESIKSSKDLKCIFVVGPTASGKSAWALEQAQRYGGVIVNIDSVQFYKGLIVGAAAPSESEKKLAPHFLYSYVEAPNEMTAGGYLRDFYQLIEQQNFRGPVFIVGGTGFYIQALEKGMFDVVSIPQEFREEIEKELHERGAEALHAELLKLDPSSKIHVNDHFRLVRAIEIIRYTGKTTSDLKSTPEKNKNALPYNFIKVGFDFDKSDYVTRVQMRTDKMIAEGIIEETQNFLQQGHDTWAPLSSVGYRQTVEFIQEGKSREWLSEAIQQGTMQLIKKQKTWFKRDDSILWSKQDKQSLDLLQQKLDQFLS</sequence>
<dbReference type="Gene3D" id="1.10.20.140">
    <property type="match status" value="1"/>
</dbReference>
<dbReference type="HOGENOM" id="CLU_032616_0_1_7"/>